<gene>
    <name evidence="3" type="ORF">DFQ00_11550</name>
    <name evidence="4" type="ORF">HUB98_22010</name>
</gene>
<dbReference type="OrthoDB" id="5782056at2"/>
<feature type="compositionally biased region" description="Basic residues" evidence="1">
    <location>
        <begin position="41"/>
        <end position="50"/>
    </location>
</feature>
<dbReference type="InterPro" id="IPR011528">
    <property type="entry name" value="NERD"/>
</dbReference>
<dbReference type="PROSITE" id="PS50965">
    <property type="entry name" value="NERD"/>
    <property type="match status" value="1"/>
</dbReference>
<evidence type="ECO:0000259" key="2">
    <source>
        <dbReference type="PROSITE" id="PS50965"/>
    </source>
</evidence>
<evidence type="ECO:0000313" key="5">
    <source>
        <dbReference type="Proteomes" id="UP000247790"/>
    </source>
</evidence>
<dbReference type="AlphaFoldDB" id="A0A2V4VM19"/>
<evidence type="ECO:0000256" key="1">
    <source>
        <dbReference type="SAM" id="MobiDB-lite"/>
    </source>
</evidence>
<dbReference type="Proteomes" id="UP000247790">
    <property type="component" value="Unassembled WGS sequence"/>
</dbReference>
<name>A0A2V4VM19_PAEBA</name>
<evidence type="ECO:0000313" key="4">
    <source>
        <dbReference type="EMBL" id="QKS58637.1"/>
    </source>
</evidence>
<dbReference type="RefSeq" id="WP_110898275.1">
    <property type="nucleotide sequence ID" value="NZ_CP054614.1"/>
</dbReference>
<dbReference type="EMBL" id="QJSW01000015">
    <property type="protein sequence ID" value="PYE47201.1"/>
    <property type="molecule type" value="Genomic_DNA"/>
</dbReference>
<reference evidence="3 5" key="1">
    <citation type="submission" date="2018-06" db="EMBL/GenBank/DDBJ databases">
        <title>Genomic Encyclopedia of Type Strains, Phase III (KMG-III): the genomes of soil and plant-associated and newly described type strains.</title>
        <authorList>
            <person name="Whitman W."/>
        </authorList>
    </citation>
    <scope>NUCLEOTIDE SEQUENCE [LARGE SCALE GENOMIC DNA]</scope>
    <source>
        <strain evidence="3 5">CECT 7022</strain>
    </source>
</reference>
<feature type="region of interest" description="Disordered" evidence="1">
    <location>
        <begin position="30"/>
        <end position="62"/>
    </location>
</feature>
<evidence type="ECO:0000313" key="3">
    <source>
        <dbReference type="EMBL" id="PYE47201.1"/>
    </source>
</evidence>
<organism evidence="3 5">
    <name type="scientific">Paenibacillus barcinonensis</name>
    <dbReference type="NCBI Taxonomy" id="198119"/>
    <lineage>
        <taxon>Bacteria</taxon>
        <taxon>Bacillati</taxon>
        <taxon>Bacillota</taxon>
        <taxon>Bacilli</taxon>
        <taxon>Bacillales</taxon>
        <taxon>Paenibacillaceae</taxon>
        <taxon>Paenibacillus</taxon>
    </lineage>
</organism>
<accession>A0A2V4VM19</accession>
<reference evidence="4 6" key="2">
    <citation type="submission" date="2020-06" db="EMBL/GenBank/DDBJ databases">
        <title>Complete genome of Paenibacillus barcinonensis KACC11450.</title>
        <authorList>
            <person name="Kim M."/>
            <person name="Park Y.-J."/>
            <person name="Shin J.-H."/>
        </authorList>
    </citation>
    <scope>NUCLEOTIDE SEQUENCE [LARGE SCALE GENOMIC DNA]</scope>
    <source>
        <strain evidence="4 6">KACC11450</strain>
    </source>
</reference>
<evidence type="ECO:0000313" key="6">
    <source>
        <dbReference type="Proteomes" id="UP000509327"/>
    </source>
</evidence>
<protein>
    <submittedName>
        <fullName evidence="4">NERD domain-containing protein</fullName>
    </submittedName>
    <submittedName>
        <fullName evidence="3">Nuclease-like protein</fullName>
    </submittedName>
</protein>
<dbReference type="Proteomes" id="UP000509327">
    <property type="component" value="Chromosome"/>
</dbReference>
<proteinExistence type="predicted"/>
<sequence>MFKKILSLFKTRPELANPLTDAIPSAASVLSPATSIPPRMTRSRRKKKKKSDPDWSSTPQEPSTAELLMALPREYSVLNDLLVSNPKSRSGYSQVDHVVVGPRAIFVIETRNLTTGEIRGGRREANWSVSSSRVKMYNPLMQHRAHVEAIQAHLGDYKRVRVVSMVTFTNRCRISVDPAIRYVNSDELVIYDHELVETIQRKTERLESELPETLYKEQDILAIRDMLHAANSTDQQIRAEHMAKAKGIK</sequence>
<keyword evidence="6" id="KW-1185">Reference proteome</keyword>
<dbReference type="EMBL" id="CP054614">
    <property type="protein sequence ID" value="QKS58637.1"/>
    <property type="molecule type" value="Genomic_DNA"/>
</dbReference>
<feature type="domain" description="NERD" evidence="2">
    <location>
        <begin position="56"/>
        <end position="173"/>
    </location>
</feature>
<dbReference type="Pfam" id="PF08378">
    <property type="entry name" value="NERD"/>
    <property type="match status" value="1"/>
</dbReference>